<dbReference type="OrthoDB" id="6159439at2759"/>
<dbReference type="PROSITE" id="PS50071">
    <property type="entry name" value="HOMEOBOX_2"/>
    <property type="match status" value="1"/>
</dbReference>
<gene>
    <name evidence="9" type="ORF">K435DRAFT_260958</name>
</gene>
<evidence type="ECO:0000259" key="8">
    <source>
        <dbReference type="PROSITE" id="PS50071"/>
    </source>
</evidence>
<evidence type="ECO:0000256" key="1">
    <source>
        <dbReference type="ARBA" id="ARBA00005800"/>
    </source>
</evidence>
<organism evidence="9 10">
    <name type="scientific">Dendrothele bispora (strain CBS 962.96)</name>
    <dbReference type="NCBI Taxonomy" id="1314807"/>
    <lineage>
        <taxon>Eukaryota</taxon>
        <taxon>Fungi</taxon>
        <taxon>Dikarya</taxon>
        <taxon>Basidiomycota</taxon>
        <taxon>Agaricomycotina</taxon>
        <taxon>Agaricomycetes</taxon>
        <taxon>Agaricomycetidae</taxon>
        <taxon>Agaricales</taxon>
        <taxon>Agaricales incertae sedis</taxon>
        <taxon>Dendrothele</taxon>
    </lineage>
</organism>
<evidence type="ECO:0000256" key="6">
    <source>
        <dbReference type="RuleBase" id="RU000682"/>
    </source>
</evidence>
<comment type="subcellular location">
    <subcellularLocation>
        <location evidence="5 6">Nucleus</location>
    </subcellularLocation>
</comment>
<evidence type="ECO:0000256" key="4">
    <source>
        <dbReference type="ARBA" id="ARBA00023242"/>
    </source>
</evidence>
<dbReference type="SUPFAM" id="SSF46689">
    <property type="entry name" value="Homeodomain-like"/>
    <property type="match status" value="2"/>
</dbReference>
<evidence type="ECO:0000256" key="3">
    <source>
        <dbReference type="ARBA" id="ARBA00023155"/>
    </source>
</evidence>
<feature type="compositionally biased region" description="Low complexity" evidence="7">
    <location>
        <begin position="467"/>
        <end position="479"/>
    </location>
</feature>
<evidence type="ECO:0000256" key="7">
    <source>
        <dbReference type="SAM" id="MobiDB-lite"/>
    </source>
</evidence>
<proteinExistence type="inferred from homology"/>
<evidence type="ECO:0000256" key="5">
    <source>
        <dbReference type="PROSITE-ProRule" id="PRU00108"/>
    </source>
</evidence>
<feature type="compositionally biased region" description="Low complexity" evidence="7">
    <location>
        <begin position="559"/>
        <end position="573"/>
    </location>
</feature>
<feature type="region of interest" description="Disordered" evidence="7">
    <location>
        <begin position="411"/>
        <end position="479"/>
    </location>
</feature>
<dbReference type="Pfam" id="PF00046">
    <property type="entry name" value="Homeodomain"/>
    <property type="match status" value="1"/>
</dbReference>
<keyword evidence="3 5" id="KW-0371">Homeobox</keyword>
<feature type="region of interest" description="Disordered" evidence="7">
    <location>
        <begin position="506"/>
        <end position="626"/>
    </location>
</feature>
<dbReference type="Gene3D" id="1.10.10.60">
    <property type="entry name" value="Homeodomain-like"/>
    <property type="match status" value="2"/>
</dbReference>
<feature type="domain" description="Homeobox" evidence="8">
    <location>
        <begin position="27"/>
        <end position="70"/>
    </location>
</feature>
<feature type="DNA-binding region" description="Homeobox" evidence="5">
    <location>
        <begin position="29"/>
        <end position="71"/>
    </location>
</feature>
<feature type="region of interest" description="Disordered" evidence="7">
    <location>
        <begin position="224"/>
        <end position="257"/>
    </location>
</feature>
<dbReference type="GO" id="GO:0003677">
    <property type="term" value="F:DNA binding"/>
    <property type="evidence" value="ECO:0007669"/>
    <property type="project" value="UniProtKB-UniRule"/>
</dbReference>
<accession>A0A4S8MXU3</accession>
<feature type="compositionally biased region" description="Polar residues" evidence="7">
    <location>
        <begin position="591"/>
        <end position="602"/>
    </location>
</feature>
<dbReference type="InterPro" id="IPR008422">
    <property type="entry name" value="KN_HD"/>
</dbReference>
<dbReference type="Proteomes" id="UP000297245">
    <property type="component" value="Unassembled WGS sequence"/>
</dbReference>
<dbReference type="AlphaFoldDB" id="A0A4S8MXU3"/>
<dbReference type="EMBL" id="ML179037">
    <property type="protein sequence ID" value="THV07549.1"/>
    <property type="molecule type" value="Genomic_DNA"/>
</dbReference>
<dbReference type="InterPro" id="IPR009057">
    <property type="entry name" value="Homeodomain-like_sf"/>
</dbReference>
<dbReference type="GO" id="GO:0006355">
    <property type="term" value="P:regulation of DNA-templated transcription"/>
    <property type="evidence" value="ECO:0007669"/>
    <property type="project" value="InterPro"/>
</dbReference>
<dbReference type="SMART" id="SM00389">
    <property type="entry name" value="HOX"/>
    <property type="match status" value="2"/>
</dbReference>
<keyword evidence="4 5" id="KW-0539">Nucleus</keyword>
<sequence length="736" mass="81762">MARPRSHETSKELGDSRPFNYAFKPFLTYYFEYDSYPSYADREIMTQKSGMTPRQIEVWFQNQRRIAQMRANNENKIEEIMEVVKAANPDLTFKSVDAPRYPRSADSCDFFDQPASPHAFPAVFKCPPKSRQFRNCDERPHFPLPDWMCRSTIRETAEDKSPTEEQSIQTRREADVVYKQMCQKFTDWSLRDIFIMKDRSKPPAATFATYHVPSPAPHPALVRYSGQPSQSMASSSLSTPTNDLSAPRQVASRVGHPDSNFTTCRNLKSLSPVPFVTKISRKSLVPEPPNSPTRYIKPAHDWLLDNLHNPYPTVSLRETLSADVGWSRKSLDNWFIDARKYIGWNALRKKFKTRKALIEAATRYFKKSQEGKLLTGVHSVELEAMAYRAKTMFDDESEDDVQCEANTADVEVVASSEPEPSEAQSLTPTSESTPSSPSEAEPLANRLHSDDEAIEDTSPITPTPLGSSSDDAVSTLSSSPASEPQVVIISPASLSPEQTLSLLSTLKRRPSWQPEGESATKRPCLLPRSLSGDEDAQNYLPPILTSPTINPEKDPSPLSPSDSPVSDSISPILESPSSNQPAAPNLKRRLSQSLDSNDNTLSKRPRFGQTSLPLSQSAFLPPPPPPAPILIPSSALSRRAALLNLAACQRDYDLNDRYHRRLDTTKRLPKSNAIDLSSTQSVTGLGGCESTSDSVVKPIERDIVDSGPSMSASEQPVDDALVSDGQELELFDLLYP</sequence>
<feature type="compositionally biased region" description="Low complexity" evidence="7">
    <location>
        <begin position="225"/>
        <end position="238"/>
    </location>
</feature>
<evidence type="ECO:0000313" key="10">
    <source>
        <dbReference type="Proteomes" id="UP000297245"/>
    </source>
</evidence>
<comment type="similarity">
    <text evidence="1">Belongs to the TALE/M-ATYP homeobox family.</text>
</comment>
<dbReference type="Pfam" id="PF05920">
    <property type="entry name" value="Homeobox_KN"/>
    <property type="match status" value="1"/>
</dbReference>
<feature type="compositionally biased region" description="Low complexity" evidence="7">
    <location>
        <begin position="411"/>
        <end position="444"/>
    </location>
</feature>
<reference evidence="9 10" key="1">
    <citation type="journal article" date="2019" name="Nat. Ecol. Evol.">
        <title>Megaphylogeny resolves global patterns of mushroom evolution.</title>
        <authorList>
            <person name="Varga T."/>
            <person name="Krizsan K."/>
            <person name="Foldi C."/>
            <person name="Dima B."/>
            <person name="Sanchez-Garcia M."/>
            <person name="Sanchez-Ramirez S."/>
            <person name="Szollosi G.J."/>
            <person name="Szarkandi J.G."/>
            <person name="Papp V."/>
            <person name="Albert L."/>
            <person name="Andreopoulos W."/>
            <person name="Angelini C."/>
            <person name="Antonin V."/>
            <person name="Barry K.W."/>
            <person name="Bougher N.L."/>
            <person name="Buchanan P."/>
            <person name="Buyck B."/>
            <person name="Bense V."/>
            <person name="Catcheside P."/>
            <person name="Chovatia M."/>
            <person name="Cooper J."/>
            <person name="Damon W."/>
            <person name="Desjardin D."/>
            <person name="Finy P."/>
            <person name="Geml J."/>
            <person name="Haridas S."/>
            <person name="Hughes K."/>
            <person name="Justo A."/>
            <person name="Karasinski D."/>
            <person name="Kautmanova I."/>
            <person name="Kiss B."/>
            <person name="Kocsube S."/>
            <person name="Kotiranta H."/>
            <person name="LaButti K.M."/>
            <person name="Lechner B.E."/>
            <person name="Liimatainen K."/>
            <person name="Lipzen A."/>
            <person name="Lukacs Z."/>
            <person name="Mihaltcheva S."/>
            <person name="Morgado L.N."/>
            <person name="Niskanen T."/>
            <person name="Noordeloos M.E."/>
            <person name="Ohm R.A."/>
            <person name="Ortiz-Santana B."/>
            <person name="Ovrebo C."/>
            <person name="Racz N."/>
            <person name="Riley R."/>
            <person name="Savchenko A."/>
            <person name="Shiryaev A."/>
            <person name="Soop K."/>
            <person name="Spirin V."/>
            <person name="Szebenyi C."/>
            <person name="Tomsovsky M."/>
            <person name="Tulloss R.E."/>
            <person name="Uehling J."/>
            <person name="Grigoriev I.V."/>
            <person name="Vagvolgyi C."/>
            <person name="Papp T."/>
            <person name="Martin F.M."/>
            <person name="Miettinen O."/>
            <person name="Hibbett D.S."/>
            <person name="Nagy L.G."/>
        </authorList>
    </citation>
    <scope>NUCLEOTIDE SEQUENCE [LARGE SCALE GENOMIC DNA]</scope>
    <source>
        <strain evidence="9 10">CBS 962.96</strain>
    </source>
</reference>
<protein>
    <recommendedName>
        <fullName evidence="8">Homeobox domain-containing protein</fullName>
    </recommendedName>
</protein>
<keyword evidence="10" id="KW-1185">Reference proteome</keyword>
<dbReference type="GO" id="GO:0005634">
    <property type="term" value="C:nucleus"/>
    <property type="evidence" value="ECO:0007669"/>
    <property type="project" value="UniProtKB-SubCell"/>
</dbReference>
<name>A0A4S8MXU3_DENBC</name>
<evidence type="ECO:0000256" key="2">
    <source>
        <dbReference type="ARBA" id="ARBA00023125"/>
    </source>
</evidence>
<evidence type="ECO:0000313" key="9">
    <source>
        <dbReference type="EMBL" id="THV07549.1"/>
    </source>
</evidence>
<keyword evidence="2 5" id="KW-0238">DNA-binding</keyword>
<dbReference type="CDD" id="cd00086">
    <property type="entry name" value="homeodomain"/>
    <property type="match status" value="2"/>
</dbReference>
<dbReference type="InterPro" id="IPR001356">
    <property type="entry name" value="HD"/>
</dbReference>